<protein>
    <submittedName>
        <fullName evidence="4">Uncharacterized protein</fullName>
    </submittedName>
</protein>
<reference evidence="5" key="1">
    <citation type="submission" date="2012-11" db="EMBL/GenBank/DDBJ databases">
        <authorList>
            <person name="Lucero-Rivera Y.E."/>
            <person name="Tovar-Ramirez D."/>
        </authorList>
    </citation>
    <scope>NUCLEOTIDE SEQUENCE [LARGE SCALE GENOMIC DNA]</scope>
    <source>
        <strain evidence="5">Araruama</strain>
    </source>
</reference>
<dbReference type="EMBL" id="ATBP01000109">
    <property type="protein sequence ID" value="ETR72834.1"/>
    <property type="molecule type" value="Genomic_DNA"/>
</dbReference>
<dbReference type="Proteomes" id="UP000189670">
    <property type="component" value="Unassembled WGS sequence"/>
</dbReference>
<accession>A0A1V1PDG8</accession>
<organism evidence="4 5">
    <name type="scientific">Candidatus Magnetoglobus multicellularis str. Araruama</name>
    <dbReference type="NCBI Taxonomy" id="890399"/>
    <lineage>
        <taxon>Bacteria</taxon>
        <taxon>Pseudomonadati</taxon>
        <taxon>Thermodesulfobacteriota</taxon>
        <taxon>Desulfobacteria</taxon>
        <taxon>Desulfobacterales</taxon>
        <taxon>Desulfobacteraceae</taxon>
        <taxon>Candidatus Magnetoglobus</taxon>
    </lineage>
</organism>
<name>A0A1V1PDG8_9BACT</name>
<evidence type="ECO:0000259" key="3">
    <source>
        <dbReference type="Pfam" id="PF22433"/>
    </source>
</evidence>
<feature type="signal peptide" evidence="1">
    <location>
        <begin position="1"/>
        <end position="23"/>
    </location>
</feature>
<feature type="domain" description="Magnetotaxis protein MtxA middle immunoglobulin-like" evidence="3">
    <location>
        <begin position="204"/>
        <end position="287"/>
    </location>
</feature>
<dbReference type="Pfam" id="PF22121">
    <property type="entry name" value="MtxA_C"/>
    <property type="match status" value="1"/>
</dbReference>
<dbReference type="InterPro" id="IPR011050">
    <property type="entry name" value="Pectin_lyase_fold/virulence"/>
</dbReference>
<gene>
    <name evidence="4" type="ORF">OMM_01409</name>
</gene>
<comment type="caution">
    <text evidence="4">The sequence shown here is derived from an EMBL/GenBank/DDBJ whole genome shotgun (WGS) entry which is preliminary data.</text>
</comment>
<feature type="domain" description="Magnetotaxis protein MtxA C-terminal" evidence="2">
    <location>
        <begin position="290"/>
        <end position="368"/>
    </location>
</feature>
<evidence type="ECO:0000313" key="5">
    <source>
        <dbReference type="Proteomes" id="UP000189670"/>
    </source>
</evidence>
<dbReference type="InterPro" id="IPR054359">
    <property type="entry name" value="MtxA_M_Ig-like"/>
</dbReference>
<dbReference type="SUPFAM" id="SSF51126">
    <property type="entry name" value="Pectin lyase-like"/>
    <property type="match status" value="1"/>
</dbReference>
<evidence type="ECO:0000313" key="4">
    <source>
        <dbReference type="EMBL" id="ETR72834.1"/>
    </source>
</evidence>
<dbReference type="Pfam" id="PF22433">
    <property type="entry name" value="MtxA_IG-like"/>
    <property type="match status" value="1"/>
</dbReference>
<evidence type="ECO:0000256" key="1">
    <source>
        <dbReference type="SAM" id="SignalP"/>
    </source>
</evidence>
<dbReference type="AlphaFoldDB" id="A0A1V1PDG8"/>
<keyword evidence="1" id="KW-0732">Signal</keyword>
<evidence type="ECO:0000259" key="2">
    <source>
        <dbReference type="Pfam" id="PF22121"/>
    </source>
</evidence>
<sequence length="371" mass="42929">MKKHFLIYMSIIVCCLAWNHAQAINYYVDTSVSDSGNGLSWATALKSIEEATTRDLMPDDMVYIKSDSIYKDIDNTKTGTQKISLTTCVFITRGEDKNKASNVNVIANYSINTIPLIYIPEIISYGQGLGQVIDNLPFRIDNSVIGIHTLDYADSNMQIVSQDNFSNQDAIQAYLDNIHDQFMDALRYTIVQRSVSSVQAGFELNTAKKVKISRKYPDLVWQHIGPEYSYRLIIDQRYFDISADKNATIVRFQTPELSSGPHKYMVQVLKDGEIVYQPSKYHTLYFLSEREQAQLLKEKEFIEEINPENKFLMGNYMEENGLIVVAMDEYRQFFEQNPDENQMRPYLIKIYHDLRLSDLKLAEIDRYNRVL</sequence>
<dbReference type="InterPro" id="IPR054358">
    <property type="entry name" value="MtxA_C"/>
</dbReference>
<proteinExistence type="predicted"/>
<feature type="chain" id="PRO_5010742261" evidence="1">
    <location>
        <begin position="24"/>
        <end position="371"/>
    </location>
</feature>